<protein>
    <submittedName>
        <fullName evidence="1">PAS domain-containing protein</fullName>
    </submittedName>
</protein>
<organism evidence="1 2">
    <name type="scientific">Emcibacter nanhaiensis</name>
    <dbReference type="NCBI Taxonomy" id="1505037"/>
    <lineage>
        <taxon>Bacteria</taxon>
        <taxon>Pseudomonadati</taxon>
        <taxon>Pseudomonadota</taxon>
        <taxon>Alphaproteobacteria</taxon>
        <taxon>Emcibacterales</taxon>
        <taxon>Emcibacteraceae</taxon>
        <taxon>Emcibacter</taxon>
    </lineage>
</organism>
<reference evidence="2" key="1">
    <citation type="submission" date="2019-06" db="EMBL/GenBank/DDBJ databases">
        <title>The complete genome of Emcibacter congregatus ZYLT.</title>
        <authorList>
            <person name="Zhao Z."/>
        </authorList>
    </citation>
    <scope>NUCLEOTIDE SEQUENCE [LARGE SCALE GENOMIC DNA]</scope>
    <source>
        <strain evidence="2">MCCC 1A06723</strain>
    </source>
</reference>
<proteinExistence type="predicted"/>
<accession>A0A501PB83</accession>
<dbReference type="RefSeq" id="WP_139941800.1">
    <property type="nucleotide sequence ID" value="NZ_JBHSYP010000005.1"/>
</dbReference>
<dbReference type="InterPro" id="IPR009922">
    <property type="entry name" value="DUF1457"/>
</dbReference>
<keyword evidence="2" id="KW-1185">Reference proteome</keyword>
<dbReference type="EMBL" id="VFIY01000018">
    <property type="protein sequence ID" value="TPD57485.1"/>
    <property type="molecule type" value="Genomic_DNA"/>
</dbReference>
<dbReference type="Proteomes" id="UP000319148">
    <property type="component" value="Unassembled WGS sequence"/>
</dbReference>
<evidence type="ECO:0000313" key="2">
    <source>
        <dbReference type="Proteomes" id="UP000319148"/>
    </source>
</evidence>
<dbReference type="OrthoDB" id="8480244at2"/>
<dbReference type="Pfam" id="PF07310">
    <property type="entry name" value="PAS_5"/>
    <property type="match status" value="1"/>
</dbReference>
<evidence type="ECO:0000313" key="1">
    <source>
        <dbReference type="EMBL" id="TPD57485.1"/>
    </source>
</evidence>
<comment type="caution">
    <text evidence="1">The sequence shown here is derived from an EMBL/GenBank/DDBJ whole genome shotgun (WGS) entry which is preliminary data.</text>
</comment>
<gene>
    <name evidence="1" type="ORF">FIV46_15310</name>
</gene>
<name>A0A501PB83_9PROT</name>
<sequence length="176" mass="20617">MTRQNLLRFASKSQRQLFEYWDQICRNREMPTRRDLDPRQIVKLLPGICMYDVIREKKPGSSDLLFRARLVGTNIVNMVGKDFTGSIMEEAPVSPFCGLTGSSRTLARVAREGKSYFNSCFLDWPEEHYRHYSFLAMPLKLDETSDQVDIILLGVQFFNYREEYDYLEHDLLPCQA</sequence>
<dbReference type="AlphaFoldDB" id="A0A501PB83"/>